<sequence length="205" mass="22098">MPAPVERAHSHGAEAVRGPDPRAVRSRAAALAAARELLVEQGLPGVTHVAVAARSGIGRTTLYRHWPDTAAMLKDAIAELLDTAQPEPTGELRADLLALLQGTRELLHQSASERAMRTFIERSGVDPSFTDLKHAMYRAGTAGFRRVLADAKERGDLPAALDIGPAVDQLVGPLFFRRLLGDQEIAPEYVRDTVDTFLRCYGAGG</sequence>
<name>A0ABN2W097_9ACTN</name>
<dbReference type="InterPro" id="IPR009057">
    <property type="entry name" value="Homeodomain-like_sf"/>
</dbReference>
<keyword evidence="8" id="KW-1185">Reference proteome</keyword>
<keyword evidence="1" id="KW-0805">Transcription regulation</keyword>
<proteinExistence type="predicted"/>
<reference evidence="7 8" key="1">
    <citation type="journal article" date="2019" name="Int. J. Syst. Evol. Microbiol.">
        <title>The Global Catalogue of Microorganisms (GCM) 10K type strain sequencing project: providing services to taxonomists for standard genome sequencing and annotation.</title>
        <authorList>
            <consortium name="The Broad Institute Genomics Platform"/>
            <consortium name="The Broad Institute Genome Sequencing Center for Infectious Disease"/>
            <person name="Wu L."/>
            <person name="Ma J."/>
        </authorList>
    </citation>
    <scope>NUCLEOTIDE SEQUENCE [LARGE SCALE GENOMIC DNA]</scope>
    <source>
        <strain evidence="7 8">JCM 15478</strain>
    </source>
</reference>
<dbReference type="SUPFAM" id="SSF46689">
    <property type="entry name" value="Homeodomain-like"/>
    <property type="match status" value="1"/>
</dbReference>
<dbReference type="InterPro" id="IPR036271">
    <property type="entry name" value="Tet_transcr_reg_TetR-rel_C_sf"/>
</dbReference>
<comment type="caution">
    <text evidence="7">The sequence shown here is derived from an EMBL/GenBank/DDBJ whole genome shotgun (WGS) entry which is preliminary data.</text>
</comment>
<evidence type="ECO:0000256" key="3">
    <source>
        <dbReference type="ARBA" id="ARBA00023163"/>
    </source>
</evidence>
<dbReference type="PANTHER" id="PTHR30055:SF148">
    <property type="entry name" value="TETR-FAMILY TRANSCRIPTIONAL REGULATOR"/>
    <property type="match status" value="1"/>
</dbReference>
<accession>A0ABN2W097</accession>
<dbReference type="RefSeq" id="WP_344529384.1">
    <property type="nucleotide sequence ID" value="NZ_BAAAPE010000009.1"/>
</dbReference>
<keyword evidence="3" id="KW-0804">Transcription</keyword>
<evidence type="ECO:0000313" key="7">
    <source>
        <dbReference type="EMBL" id="GAA2079192.1"/>
    </source>
</evidence>
<feature type="DNA-binding region" description="H-T-H motif" evidence="4">
    <location>
        <begin position="47"/>
        <end position="66"/>
    </location>
</feature>
<feature type="region of interest" description="Disordered" evidence="5">
    <location>
        <begin position="1"/>
        <end position="22"/>
    </location>
</feature>
<dbReference type="PANTHER" id="PTHR30055">
    <property type="entry name" value="HTH-TYPE TRANSCRIPTIONAL REGULATOR RUTR"/>
    <property type="match status" value="1"/>
</dbReference>
<feature type="domain" description="HTH tetR-type" evidence="6">
    <location>
        <begin position="24"/>
        <end position="84"/>
    </location>
</feature>
<dbReference type="PROSITE" id="PS50977">
    <property type="entry name" value="HTH_TETR_2"/>
    <property type="match status" value="1"/>
</dbReference>
<evidence type="ECO:0000259" key="6">
    <source>
        <dbReference type="PROSITE" id="PS50977"/>
    </source>
</evidence>
<dbReference type="InterPro" id="IPR001647">
    <property type="entry name" value="HTH_TetR"/>
</dbReference>
<dbReference type="InterPro" id="IPR011075">
    <property type="entry name" value="TetR_C"/>
</dbReference>
<dbReference type="PRINTS" id="PR00455">
    <property type="entry name" value="HTHTETR"/>
</dbReference>
<dbReference type="Pfam" id="PF00440">
    <property type="entry name" value="TetR_N"/>
    <property type="match status" value="1"/>
</dbReference>
<evidence type="ECO:0000256" key="2">
    <source>
        <dbReference type="ARBA" id="ARBA00023125"/>
    </source>
</evidence>
<evidence type="ECO:0000256" key="4">
    <source>
        <dbReference type="PROSITE-ProRule" id="PRU00335"/>
    </source>
</evidence>
<dbReference type="InterPro" id="IPR050109">
    <property type="entry name" value="HTH-type_TetR-like_transc_reg"/>
</dbReference>
<dbReference type="Gene3D" id="1.10.10.60">
    <property type="entry name" value="Homeodomain-like"/>
    <property type="match status" value="1"/>
</dbReference>
<dbReference type="Proteomes" id="UP001500016">
    <property type="component" value="Unassembled WGS sequence"/>
</dbReference>
<dbReference type="EMBL" id="BAAAPE010000009">
    <property type="protein sequence ID" value="GAA2079192.1"/>
    <property type="molecule type" value="Genomic_DNA"/>
</dbReference>
<dbReference type="Pfam" id="PF16859">
    <property type="entry name" value="TetR_C_11"/>
    <property type="match status" value="1"/>
</dbReference>
<protein>
    <submittedName>
        <fullName evidence="7">TetR/AcrR family transcriptional regulator</fullName>
    </submittedName>
</protein>
<evidence type="ECO:0000256" key="1">
    <source>
        <dbReference type="ARBA" id="ARBA00023015"/>
    </source>
</evidence>
<dbReference type="Gene3D" id="1.10.357.10">
    <property type="entry name" value="Tetracycline Repressor, domain 2"/>
    <property type="match status" value="1"/>
</dbReference>
<organism evidence="7 8">
    <name type="scientific">Streptomyces albiaxialis</name>
    <dbReference type="NCBI Taxonomy" id="329523"/>
    <lineage>
        <taxon>Bacteria</taxon>
        <taxon>Bacillati</taxon>
        <taxon>Actinomycetota</taxon>
        <taxon>Actinomycetes</taxon>
        <taxon>Kitasatosporales</taxon>
        <taxon>Streptomycetaceae</taxon>
        <taxon>Streptomyces</taxon>
    </lineage>
</organism>
<keyword evidence="2 4" id="KW-0238">DNA-binding</keyword>
<dbReference type="SUPFAM" id="SSF48498">
    <property type="entry name" value="Tetracyclin repressor-like, C-terminal domain"/>
    <property type="match status" value="1"/>
</dbReference>
<evidence type="ECO:0000256" key="5">
    <source>
        <dbReference type="SAM" id="MobiDB-lite"/>
    </source>
</evidence>
<gene>
    <name evidence="7" type="ORF">GCM10009801_36570</name>
</gene>
<evidence type="ECO:0000313" key="8">
    <source>
        <dbReference type="Proteomes" id="UP001500016"/>
    </source>
</evidence>